<dbReference type="AlphaFoldDB" id="A0A134CE62"/>
<keyword evidence="5 8" id="KW-0067">ATP-binding</keyword>
<dbReference type="InterPro" id="IPR003593">
    <property type="entry name" value="AAA+_ATPase"/>
</dbReference>
<dbReference type="SUPFAM" id="SSF48295">
    <property type="entry name" value="TrpR-like"/>
    <property type="match status" value="1"/>
</dbReference>
<comment type="subcellular location">
    <subcellularLocation>
        <location evidence="8">Cytoplasm</location>
    </subcellularLocation>
</comment>
<accession>A0A134CE62</accession>
<feature type="domain" description="AAA+ ATPase" evidence="12">
    <location>
        <begin position="188"/>
        <end position="318"/>
    </location>
</feature>
<sequence length="498" mass="56938">MTELDVTTLWIGMLNKLKETIPPNLYTIWIESSIIPYSYENNILILDTSQKFLCSYLSNNYLDDLKKAAFSVTGVPTTVKLICSAKESIDTTTPSKTIDKSDLQPIPKQVKETHTDFELVPVNMTLSTSEKKKETPSLSIKEAKNISIPSTENQLDTTYTFDSFIVGNSNRIAFAKALAVAEAPGRKEFNPLYIYGASGLGKTHLMHAIGHSILKKFPHMRLRSITSEDFVNEFIKCIQDKNTESFRQQYRNIDVLLVDDIQFLGRGDKDSSKEEFFHTFNKLQQDKKQIVLTSDRPPLDIERMEERLRSRFQSGSVAWIDPPDLETRTAILKTWADKYNLSIDNDAINYIASNVSENIRELSGAFNNIRDLASTEHTSITLSLTQRALRYLIQNKTTKKYISIEEIINVVCKFYNINYKDIMGKKKTKDIALPRQIAMYLCRELTENTYPYIGTCFGGRDHTTVMHACTKINTKYIADERFKNSIDKLINTIKQVDN</sequence>
<dbReference type="InterPro" id="IPR013317">
    <property type="entry name" value="DnaA_dom"/>
</dbReference>
<keyword evidence="6 8" id="KW-0446">Lipid-binding</keyword>
<dbReference type="NCBIfam" id="TIGR00362">
    <property type="entry name" value="DnaA"/>
    <property type="match status" value="1"/>
</dbReference>
<dbReference type="Pfam" id="PF00308">
    <property type="entry name" value="Bac_DnaA"/>
    <property type="match status" value="1"/>
</dbReference>
<feature type="region of interest" description="Domain IV, binds dsDNA" evidence="8">
    <location>
        <begin position="374"/>
        <end position="498"/>
    </location>
</feature>
<comment type="subunit">
    <text evidence="8">Oligomerizes as a right-handed, spiral filament on DNA at oriC.</text>
</comment>
<dbReference type="GO" id="GO:0005524">
    <property type="term" value="F:ATP binding"/>
    <property type="evidence" value="ECO:0007669"/>
    <property type="project" value="UniProtKB-UniRule"/>
</dbReference>
<keyword evidence="15" id="KW-1185">Reference proteome</keyword>
<evidence type="ECO:0000256" key="1">
    <source>
        <dbReference type="ARBA" id="ARBA00006583"/>
    </source>
</evidence>
<protein>
    <recommendedName>
        <fullName evidence="8 9">Chromosomal replication initiator protein DnaA</fullName>
    </recommendedName>
</protein>
<dbReference type="SUPFAM" id="SSF52540">
    <property type="entry name" value="P-loop containing nucleoside triphosphate hydrolases"/>
    <property type="match status" value="1"/>
</dbReference>
<comment type="caution">
    <text evidence="14">The sequence shown here is derived from an EMBL/GenBank/DDBJ whole genome shotgun (WGS) entry which is preliminary data.</text>
</comment>
<keyword evidence="2 8" id="KW-0963">Cytoplasm</keyword>
<dbReference type="CDD" id="cd06571">
    <property type="entry name" value="Bac_DnaA_C"/>
    <property type="match status" value="1"/>
</dbReference>
<dbReference type="InterPro" id="IPR027417">
    <property type="entry name" value="P-loop_NTPase"/>
</dbReference>
<dbReference type="Gene3D" id="1.10.1750.10">
    <property type="match status" value="1"/>
</dbReference>
<feature type="binding site" evidence="8">
    <location>
        <position position="202"/>
    </location>
    <ligand>
        <name>ATP</name>
        <dbReference type="ChEBI" id="CHEBI:30616"/>
    </ligand>
</feature>
<dbReference type="SMART" id="SM00382">
    <property type="entry name" value="AAA"/>
    <property type="match status" value="1"/>
</dbReference>
<dbReference type="GO" id="GO:0006275">
    <property type="term" value="P:regulation of DNA replication"/>
    <property type="evidence" value="ECO:0007669"/>
    <property type="project" value="UniProtKB-UniRule"/>
</dbReference>
<dbReference type="InterPro" id="IPR010921">
    <property type="entry name" value="Trp_repressor/repl_initiator"/>
</dbReference>
<dbReference type="Gene3D" id="1.10.8.60">
    <property type="match status" value="1"/>
</dbReference>
<reference evidence="15" key="1">
    <citation type="submission" date="2016-01" db="EMBL/GenBank/DDBJ databases">
        <authorList>
            <person name="Mitreva M."/>
            <person name="Pepin K.H."/>
            <person name="Mihindukulasuriya K.A."/>
            <person name="Fulton R."/>
            <person name="Fronick C."/>
            <person name="O'Laughlin M."/>
            <person name="Miner T."/>
            <person name="Herter B."/>
            <person name="Rosa B.A."/>
            <person name="Cordes M."/>
            <person name="Tomlinson C."/>
            <person name="Wollam A."/>
            <person name="Palsikar V.B."/>
            <person name="Mardis E.R."/>
            <person name="Wilson R.K."/>
        </authorList>
    </citation>
    <scope>NUCLEOTIDE SEQUENCE [LARGE SCALE GENOMIC DNA]</scope>
    <source>
        <strain evidence="15">KA00182</strain>
    </source>
</reference>
<dbReference type="FunFam" id="3.40.50.300:FF:000668">
    <property type="entry name" value="Chromosomal replication initiator protein DnaA"/>
    <property type="match status" value="1"/>
</dbReference>
<dbReference type="PATRIC" id="fig|1588748.3.peg.1225"/>
<dbReference type="Proteomes" id="UP000070160">
    <property type="component" value="Unassembled WGS sequence"/>
</dbReference>
<feature type="binding site" evidence="8">
    <location>
        <position position="199"/>
    </location>
    <ligand>
        <name>ATP</name>
        <dbReference type="ChEBI" id="CHEBI:30616"/>
    </ligand>
</feature>
<dbReference type="GO" id="GO:0006270">
    <property type="term" value="P:DNA replication initiation"/>
    <property type="evidence" value="ECO:0007669"/>
    <property type="project" value="UniProtKB-UniRule"/>
</dbReference>
<comment type="caution">
    <text evidence="8">Lacks conserved residue(s) required for the propagation of feature annotation.</text>
</comment>
<dbReference type="InterPro" id="IPR018312">
    <property type="entry name" value="Chromosome_initiator_DnaA_CS"/>
</dbReference>
<dbReference type="InterPro" id="IPR001957">
    <property type="entry name" value="Chromosome_initiator_DnaA"/>
</dbReference>
<keyword evidence="4 8" id="KW-0547">Nucleotide-binding</keyword>
<dbReference type="Pfam" id="PF08299">
    <property type="entry name" value="Bac_DnaA_C"/>
    <property type="match status" value="1"/>
</dbReference>
<dbReference type="Gene3D" id="3.30.300.180">
    <property type="match status" value="1"/>
</dbReference>
<dbReference type="PANTHER" id="PTHR30050:SF2">
    <property type="entry name" value="CHROMOSOMAL REPLICATION INITIATOR PROTEIN DNAA"/>
    <property type="match status" value="1"/>
</dbReference>
<keyword evidence="7 8" id="KW-0238">DNA-binding</keyword>
<evidence type="ECO:0000313" key="15">
    <source>
        <dbReference type="Proteomes" id="UP000070160"/>
    </source>
</evidence>
<evidence type="ECO:0000256" key="4">
    <source>
        <dbReference type="ARBA" id="ARBA00022741"/>
    </source>
</evidence>
<evidence type="ECO:0000259" key="13">
    <source>
        <dbReference type="SMART" id="SM00760"/>
    </source>
</evidence>
<dbReference type="GO" id="GO:0003688">
    <property type="term" value="F:DNA replication origin binding"/>
    <property type="evidence" value="ECO:0007669"/>
    <property type="project" value="UniProtKB-UniRule"/>
</dbReference>
<evidence type="ECO:0000313" key="14">
    <source>
        <dbReference type="EMBL" id="KXB90513.1"/>
    </source>
</evidence>
<evidence type="ECO:0000256" key="11">
    <source>
        <dbReference type="RuleBase" id="RU004227"/>
    </source>
</evidence>
<dbReference type="InterPro" id="IPR038454">
    <property type="entry name" value="DnaA_N_sf"/>
</dbReference>
<dbReference type="PANTHER" id="PTHR30050">
    <property type="entry name" value="CHROMOSOMAL REPLICATION INITIATOR PROTEIN DNAA"/>
    <property type="match status" value="1"/>
</dbReference>
<comment type="function">
    <text evidence="8 10">Plays an essential role in the initiation and regulation of chromosomal replication. ATP-DnaA binds to the origin of replication (oriC) to initiate formation of the DNA replication initiation complex once per cell cycle. Binds the DnaA box (a 9 base pair repeat at the origin) and separates the double-stranded (ds)DNA. Forms a right-handed helical filament on oriC DNA; dsDNA binds to the exterior of the filament while single-stranded (ss)DNA is stabiized in the filament's interior. The ATP-DnaA-oriC complex binds and stabilizes one strand of the AT-rich DNA unwinding element (DUE), permitting loading of DNA polymerase. After initiation quickly degrades to an ADP-DnaA complex that is not apt for DNA replication. Binds acidic phospholipids.</text>
</comment>
<dbReference type="GO" id="GO:0005737">
    <property type="term" value="C:cytoplasm"/>
    <property type="evidence" value="ECO:0007669"/>
    <property type="project" value="UniProtKB-SubCell"/>
</dbReference>
<dbReference type="EMBL" id="LSDT01000046">
    <property type="protein sequence ID" value="KXB90513.1"/>
    <property type="molecule type" value="Genomic_DNA"/>
</dbReference>
<dbReference type="SMART" id="SM00760">
    <property type="entry name" value="Bac_DnaA_C"/>
    <property type="match status" value="1"/>
</dbReference>
<dbReference type="GO" id="GO:0005886">
    <property type="term" value="C:plasma membrane"/>
    <property type="evidence" value="ECO:0007669"/>
    <property type="project" value="TreeGrafter"/>
</dbReference>
<dbReference type="Gene3D" id="3.40.50.300">
    <property type="entry name" value="P-loop containing nucleotide triphosphate hydrolases"/>
    <property type="match status" value="1"/>
</dbReference>
<organism evidence="14 15">
    <name type="scientific">Megasphaera hutchinsoni</name>
    <dbReference type="NCBI Taxonomy" id="1588748"/>
    <lineage>
        <taxon>Bacteria</taxon>
        <taxon>Bacillati</taxon>
        <taxon>Bacillota</taxon>
        <taxon>Negativicutes</taxon>
        <taxon>Veillonellales</taxon>
        <taxon>Veillonellaceae</taxon>
        <taxon>Megasphaera</taxon>
    </lineage>
</organism>
<keyword evidence="3 8" id="KW-0235">DNA replication</keyword>
<evidence type="ECO:0000256" key="2">
    <source>
        <dbReference type="ARBA" id="ARBA00022490"/>
    </source>
</evidence>
<evidence type="ECO:0000256" key="10">
    <source>
        <dbReference type="RuleBase" id="RU000577"/>
    </source>
</evidence>
<evidence type="ECO:0000259" key="12">
    <source>
        <dbReference type="SMART" id="SM00382"/>
    </source>
</evidence>
<feature type="domain" description="Chromosomal replication initiator DnaA C-terminal" evidence="13">
    <location>
        <begin position="403"/>
        <end position="472"/>
    </location>
</feature>
<evidence type="ECO:0000256" key="9">
    <source>
        <dbReference type="NCBIfam" id="TIGR00362"/>
    </source>
</evidence>
<evidence type="ECO:0000256" key="7">
    <source>
        <dbReference type="ARBA" id="ARBA00023125"/>
    </source>
</evidence>
<dbReference type="HAMAP" id="MF_00377">
    <property type="entry name" value="DnaA_bact"/>
    <property type="match status" value="1"/>
</dbReference>
<comment type="similarity">
    <text evidence="1 8 11">Belongs to the DnaA family.</text>
</comment>
<dbReference type="RefSeq" id="WP_062486193.1">
    <property type="nucleotide sequence ID" value="NZ_KQ960953.1"/>
</dbReference>
<proteinExistence type="inferred from homology"/>
<feature type="binding site" evidence="8">
    <location>
        <position position="201"/>
    </location>
    <ligand>
        <name>ATP</name>
        <dbReference type="ChEBI" id="CHEBI:30616"/>
    </ligand>
</feature>
<evidence type="ECO:0000256" key="8">
    <source>
        <dbReference type="HAMAP-Rule" id="MF_00377"/>
    </source>
</evidence>
<evidence type="ECO:0000256" key="6">
    <source>
        <dbReference type="ARBA" id="ARBA00023121"/>
    </source>
</evidence>
<dbReference type="CDD" id="cd00009">
    <property type="entry name" value="AAA"/>
    <property type="match status" value="1"/>
</dbReference>
<gene>
    <name evidence="8" type="primary">dnaA</name>
    <name evidence="14" type="ORF">HMPREF3182_01268</name>
</gene>
<dbReference type="PROSITE" id="PS01008">
    <property type="entry name" value="DNAA"/>
    <property type="match status" value="1"/>
</dbReference>
<dbReference type="InterPro" id="IPR013159">
    <property type="entry name" value="DnaA_C"/>
</dbReference>
<comment type="domain">
    <text evidence="8">Domain I is involved in oligomerization and binding regulators, domain II is flexibile and of varying length in different bacteria, domain III forms the AAA+ region, while domain IV binds dsDNA.</text>
</comment>
<dbReference type="InterPro" id="IPR020591">
    <property type="entry name" value="Chromosome_initiator_DnaA-like"/>
</dbReference>
<evidence type="ECO:0000256" key="3">
    <source>
        <dbReference type="ARBA" id="ARBA00022705"/>
    </source>
</evidence>
<dbReference type="PRINTS" id="PR00051">
    <property type="entry name" value="DNAA"/>
</dbReference>
<feature type="binding site" evidence="8">
    <location>
        <position position="203"/>
    </location>
    <ligand>
        <name>ATP</name>
        <dbReference type="ChEBI" id="CHEBI:30616"/>
    </ligand>
</feature>
<name>A0A134CE62_9FIRM</name>
<feature type="region of interest" description="Domain I, interacts with DnaA modulators" evidence="8">
    <location>
        <begin position="1"/>
        <end position="138"/>
    </location>
</feature>
<evidence type="ECO:0000256" key="5">
    <source>
        <dbReference type="ARBA" id="ARBA00022840"/>
    </source>
</evidence>
<dbReference type="GO" id="GO:0008289">
    <property type="term" value="F:lipid binding"/>
    <property type="evidence" value="ECO:0007669"/>
    <property type="project" value="UniProtKB-KW"/>
</dbReference>
<dbReference type="STRING" id="1588748.HMPREF3182_01268"/>